<reference evidence="2 3" key="1">
    <citation type="journal article" date="2016" name="ISME J.">
        <title>Chasing the elusive Euryarchaeota class WSA2: genomes reveal a uniquely fastidious methyl-reducing methanogen.</title>
        <authorList>
            <person name="Nobu M.K."/>
            <person name="Narihiro T."/>
            <person name="Kuroda K."/>
            <person name="Mei R."/>
            <person name="Liu W.T."/>
        </authorList>
    </citation>
    <scope>NUCLEOTIDE SEQUENCE [LARGE SCALE GENOMIC DNA]</scope>
    <source>
        <strain evidence="2">U1lsi0528_Bin055</strain>
    </source>
</reference>
<dbReference type="GO" id="GO:0005524">
    <property type="term" value="F:ATP binding"/>
    <property type="evidence" value="ECO:0007669"/>
    <property type="project" value="UniProtKB-KW"/>
</dbReference>
<dbReference type="InterPro" id="IPR050678">
    <property type="entry name" value="DNA_Partitioning_ATPase"/>
</dbReference>
<comment type="caution">
    <text evidence="2">The sequence shown here is derived from an EMBL/GenBank/DDBJ whole genome shotgun (WGS) entry which is preliminary data.</text>
</comment>
<organism evidence="2 3">
    <name type="scientific">Candidatus Methanofastidiosum methylothiophilum</name>
    <dbReference type="NCBI Taxonomy" id="1705564"/>
    <lineage>
        <taxon>Archaea</taxon>
        <taxon>Methanobacteriati</taxon>
        <taxon>Methanobacteriota</taxon>
        <taxon>Stenosarchaea group</taxon>
        <taxon>Candidatus Methanofastidiosia</taxon>
        <taxon>Candidatus Methanofastidiosales</taxon>
        <taxon>Candidatus Methanofastidiosaceae</taxon>
        <taxon>Candidatus Methanofastidiosum</taxon>
    </lineage>
</organism>
<dbReference type="PANTHER" id="PTHR13696:SF99">
    <property type="entry name" value="COBYRINIC ACID AC-DIAMIDE SYNTHASE"/>
    <property type="match status" value="1"/>
</dbReference>
<evidence type="ECO:0000259" key="1">
    <source>
        <dbReference type="Pfam" id="PF13614"/>
    </source>
</evidence>
<keyword evidence="2" id="KW-0067">ATP-binding</keyword>
<gene>
    <name evidence="2" type="ORF">AMQ22_01858</name>
</gene>
<evidence type="ECO:0000313" key="3">
    <source>
        <dbReference type="Proteomes" id="UP000075398"/>
    </source>
</evidence>
<dbReference type="PANTHER" id="PTHR13696">
    <property type="entry name" value="P-LOOP CONTAINING NUCLEOSIDE TRIPHOSPHATE HYDROLASE"/>
    <property type="match status" value="1"/>
</dbReference>
<dbReference type="Gene3D" id="3.40.50.300">
    <property type="entry name" value="P-loop containing nucleotide triphosphate hydrolases"/>
    <property type="match status" value="1"/>
</dbReference>
<dbReference type="Proteomes" id="UP000075398">
    <property type="component" value="Unassembled WGS sequence"/>
</dbReference>
<proteinExistence type="predicted"/>
<evidence type="ECO:0000313" key="2">
    <source>
        <dbReference type="EMBL" id="KYC48685.1"/>
    </source>
</evidence>
<dbReference type="CDD" id="cd02042">
    <property type="entry name" value="ParAB_family"/>
    <property type="match status" value="1"/>
</dbReference>
<keyword evidence="2" id="KW-0547">Nucleotide-binding</keyword>
<dbReference type="EMBL" id="LNGC01000128">
    <property type="protein sequence ID" value="KYC48685.1"/>
    <property type="molecule type" value="Genomic_DNA"/>
</dbReference>
<dbReference type="Pfam" id="PF13614">
    <property type="entry name" value="AAA_31"/>
    <property type="match status" value="1"/>
</dbReference>
<sequence length="258" mass="28948">MMTIFVTFINKKGGAGKSTTTGNLAAAFARKGYKVLLIDLDPDPDLTDWLLPAEYNGKNSISDAIRLKDLSICVYPSNLENVDIIPSDDEVEATDDQLKTDPLGILILAKLLKKFDTTKYDFVFMDAAPHRTRLASAALTVSDHYIMPVESYFSYKQVPKMIEDAIQIRDTLNPSLTNGFILLNNIEEKTTFGKELVSIQNGPFKDITLTNMIPKNTTIKEAQSKLQSIFDYRPDSISAFAYMYLADELIEKWTGKHD</sequence>
<accession>A0A150IUZ7</accession>
<name>A0A150IUZ7_9EURY</name>
<protein>
    <submittedName>
        <fullName evidence="2">Protochlorophyllide reductase iron-sulfur ATP-binding protein</fullName>
    </submittedName>
</protein>
<dbReference type="InterPro" id="IPR027417">
    <property type="entry name" value="P-loop_NTPase"/>
</dbReference>
<dbReference type="SUPFAM" id="SSF52540">
    <property type="entry name" value="P-loop containing nucleoside triphosphate hydrolases"/>
    <property type="match status" value="1"/>
</dbReference>
<feature type="domain" description="AAA" evidence="1">
    <location>
        <begin position="6"/>
        <end position="177"/>
    </location>
</feature>
<dbReference type="InterPro" id="IPR025669">
    <property type="entry name" value="AAA_dom"/>
</dbReference>
<dbReference type="AlphaFoldDB" id="A0A150IUZ7"/>